<sequence>MRSKNSRLFSKLQNVFRSETANHSKRRSRHAQNAGSGLEALEPRLVLSAQYVPNQVLVGVDRLTLDAGTGPQVAAV</sequence>
<dbReference type="AlphaFoldDB" id="A0A5C6M5A3"/>
<dbReference type="Proteomes" id="UP000321083">
    <property type="component" value="Unassembled WGS sequence"/>
</dbReference>
<comment type="caution">
    <text evidence="2">The sequence shown here is derived from an EMBL/GenBank/DDBJ whole genome shotgun (WGS) entry which is preliminary data.</text>
</comment>
<evidence type="ECO:0000256" key="1">
    <source>
        <dbReference type="SAM" id="MobiDB-lite"/>
    </source>
</evidence>
<dbReference type="NCBIfam" id="NF012209">
    <property type="entry name" value="LEPR-8K"/>
    <property type="match status" value="1"/>
</dbReference>
<feature type="region of interest" description="Disordered" evidence="1">
    <location>
        <begin position="17"/>
        <end position="36"/>
    </location>
</feature>
<dbReference type="InterPro" id="IPR053786">
    <property type="entry name" value="LEPRxLL_CS"/>
</dbReference>
<reference evidence="2 3" key="2">
    <citation type="submission" date="2019-08" db="EMBL/GenBank/DDBJ databases">
        <authorList>
            <person name="Henke P."/>
        </authorList>
    </citation>
    <scope>NUCLEOTIDE SEQUENCE [LARGE SCALE GENOMIC DNA]</scope>
    <source>
        <strain evidence="2">Phe10_nw2017</strain>
    </source>
</reference>
<evidence type="ECO:0000313" key="2">
    <source>
        <dbReference type="EMBL" id="TWW09457.1"/>
    </source>
</evidence>
<accession>A0A5C6M5A3</accession>
<proteinExistence type="predicted"/>
<name>A0A5C6M5A3_9PLAN</name>
<evidence type="ECO:0000313" key="3">
    <source>
        <dbReference type="Proteomes" id="UP000321083"/>
    </source>
</evidence>
<reference evidence="2 3" key="1">
    <citation type="submission" date="2019-08" db="EMBL/GenBank/DDBJ databases">
        <title>100 year-old enigma solved: identification of Planctomyces bekefii, the type genus and species of the phylum Planctomycetes.</title>
        <authorList>
            <person name="Svetlana D.N."/>
            <person name="Overmann J."/>
        </authorList>
    </citation>
    <scope>NUCLEOTIDE SEQUENCE [LARGE SCALE GENOMIC DNA]</scope>
    <source>
        <strain evidence="2">Phe10_nw2017</strain>
    </source>
</reference>
<keyword evidence="3" id="KW-1185">Reference proteome</keyword>
<organism evidence="2 3">
    <name type="scientific">Planctomyces bekefii</name>
    <dbReference type="NCBI Taxonomy" id="1653850"/>
    <lineage>
        <taxon>Bacteria</taxon>
        <taxon>Pseudomonadati</taxon>
        <taxon>Planctomycetota</taxon>
        <taxon>Planctomycetia</taxon>
        <taxon>Planctomycetales</taxon>
        <taxon>Planctomycetaceae</taxon>
        <taxon>Planctomyces</taxon>
    </lineage>
</organism>
<dbReference type="EMBL" id="SRHE01000270">
    <property type="protein sequence ID" value="TWW09457.1"/>
    <property type="molecule type" value="Genomic_DNA"/>
</dbReference>
<gene>
    <name evidence="2" type="ORF">E3A20_14110</name>
</gene>
<feature type="non-terminal residue" evidence="2">
    <location>
        <position position="76"/>
    </location>
</feature>
<protein>
    <submittedName>
        <fullName evidence="2">Uncharacterized protein</fullName>
    </submittedName>
</protein>